<organism evidence="1 2">
    <name type="scientific">Panagrolaimus sp. ES5</name>
    <dbReference type="NCBI Taxonomy" id="591445"/>
    <lineage>
        <taxon>Eukaryota</taxon>
        <taxon>Metazoa</taxon>
        <taxon>Ecdysozoa</taxon>
        <taxon>Nematoda</taxon>
        <taxon>Chromadorea</taxon>
        <taxon>Rhabditida</taxon>
        <taxon>Tylenchina</taxon>
        <taxon>Panagrolaimomorpha</taxon>
        <taxon>Panagrolaimoidea</taxon>
        <taxon>Panagrolaimidae</taxon>
        <taxon>Panagrolaimus</taxon>
    </lineage>
</organism>
<sequence length="495" mass="57790">MENITEKEAEIVEKQSKKLNSDKNLNEIHVNSIDASSQLDQHNTDLSSHNDMYISSAPDSSSPGQYFEQQATSSTTCLKKKKQFEKKNVGTMQKKNTTKDSEHQINNDAENANVKISEEKAFRDVEKLERELTKLHEFMGNRINLINYFNDIKQSQNSSASTINELRESVLIKEEAINGLQQLLKAVYESEANLKDEKSEAESKKLIVQKECEEFREALKTEKEKFKKLEKQFEEVQEKLTQKQDKIDQENETLKTKFAELHESTKRKNDKIAELQLAQHLDNQIIQNSKVEIIKLEQKLIKADEEHINLMEKHNNLKTVKEQEKATASKLSDEMQKHERTTELLETAMAFNDTAYASNQQEAFRATEAESKYLQCQNELNKEIESCRKLAQNFENIKKRLAYEIIEKEKAVSKLDELERHMYADRARLLEDEQIRWEKKLKEMEIRSKNERETLTAKSEKLEVELAASKKSWEENVIELQTFVQKLAAFEKNKF</sequence>
<protein>
    <submittedName>
        <fullName evidence="2">Uncharacterized protein</fullName>
    </submittedName>
</protein>
<dbReference type="Proteomes" id="UP000887579">
    <property type="component" value="Unplaced"/>
</dbReference>
<accession>A0AC34FQJ6</accession>
<name>A0AC34FQJ6_9BILA</name>
<evidence type="ECO:0000313" key="2">
    <source>
        <dbReference type="WBParaSite" id="ES5_v2.g19655.t1"/>
    </source>
</evidence>
<dbReference type="WBParaSite" id="ES5_v2.g19655.t1">
    <property type="protein sequence ID" value="ES5_v2.g19655.t1"/>
    <property type="gene ID" value="ES5_v2.g19655"/>
</dbReference>
<reference evidence="2" key="1">
    <citation type="submission" date="2022-11" db="UniProtKB">
        <authorList>
            <consortium name="WormBaseParasite"/>
        </authorList>
    </citation>
    <scope>IDENTIFICATION</scope>
</reference>
<proteinExistence type="predicted"/>
<evidence type="ECO:0000313" key="1">
    <source>
        <dbReference type="Proteomes" id="UP000887579"/>
    </source>
</evidence>